<dbReference type="Proteomes" id="UP000051647">
    <property type="component" value="Unassembled WGS sequence"/>
</dbReference>
<dbReference type="NCBIfam" id="TIGR00199">
    <property type="entry name" value="PncC_domain"/>
    <property type="match status" value="1"/>
</dbReference>
<dbReference type="AlphaFoldDB" id="A0A0R1SAN4"/>
<dbReference type="STRING" id="1423815.FC27_GL000698"/>
<dbReference type="OrthoDB" id="9801454at2"/>
<evidence type="ECO:0000313" key="2">
    <source>
        <dbReference type="EMBL" id="KRL66237.1"/>
    </source>
</evidence>
<protein>
    <submittedName>
        <fullName evidence="2">Competence damage-inducible protein A</fullName>
    </submittedName>
</protein>
<keyword evidence="3" id="KW-1185">Reference proteome</keyword>
<dbReference type="SUPFAM" id="SSF142433">
    <property type="entry name" value="CinA-like"/>
    <property type="match status" value="1"/>
</dbReference>
<dbReference type="InterPro" id="IPR036653">
    <property type="entry name" value="CinA-like_C"/>
</dbReference>
<dbReference type="Gene3D" id="3.90.950.20">
    <property type="entry name" value="CinA-like"/>
    <property type="match status" value="1"/>
</dbReference>
<dbReference type="Pfam" id="PF02464">
    <property type="entry name" value="CinA"/>
    <property type="match status" value="1"/>
</dbReference>
<reference evidence="2 3" key="1">
    <citation type="journal article" date="2015" name="Genome Announc.">
        <title>Expanding the biotechnology potential of lactobacilli through comparative genomics of 213 strains and associated genera.</title>
        <authorList>
            <person name="Sun Z."/>
            <person name="Harris H.M."/>
            <person name="McCann A."/>
            <person name="Guo C."/>
            <person name="Argimon S."/>
            <person name="Zhang W."/>
            <person name="Yang X."/>
            <person name="Jeffery I.B."/>
            <person name="Cooney J.C."/>
            <person name="Kagawa T.F."/>
            <person name="Liu W."/>
            <person name="Song Y."/>
            <person name="Salvetti E."/>
            <person name="Wrobel A."/>
            <person name="Rasinkangas P."/>
            <person name="Parkhill J."/>
            <person name="Rea M.C."/>
            <person name="O'Sullivan O."/>
            <person name="Ritari J."/>
            <person name="Douillard F.P."/>
            <person name="Paul Ross R."/>
            <person name="Yang R."/>
            <person name="Briner A.E."/>
            <person name="Felis G.E."/>
            <person name="de Vos W.M."/>
            <person name="Barrangou R."/>
            <person name="Klaenhammer T.R."/>
            <person name="Caufield P.W."/>
            <person name="Cui Y."/>
            <person name="Zhang H."/>
            <person name="O'Toole P.W."/>
        </authorList>
    </citation>
    <scope>NUCLEOTIDE SEQUENCE [LARGE SCALE GENOMIC DNA]</scope>
    <source>
        <strain evidence="2 3">DSM 14857</strain>
    </source>
</reference>
<evidence type="ECO:0000259" key="1">
    <source>
        <dbReference type="Pfam" id="PF02464"/>
    </source>
</evidence>
<dbReference type="InterPro" id="IPR008136">
    <property type="entry name" value="CinA_C"/>
</dbReference>
<dbReference type="PATRIC" id="fig|1423815.3.peg.707"/>
<gene>
    <name evidence="2" type="ORF">FC27_GL000698</name>
</gene>
<dbReference type="RefSeq" id="WP_010624264.1">
    <property type="nucleotide sequence ID" value="NZ_AZFA01000017.1"/>
</dbReference>
<organism evidence="2 3">
    <name type="scientific">Companilactobacillus versmoldensis DSM 14857 = KCTC 3814</name>
    <dbReference type="NCBI Taxonomy" id="1423815"/>
    <lineage>
        <taxon>Bacteria</taxon>
        <taxon>Bacillati</taxon>
        <taxon>Bacillota</taxon>
        <taxon>Bacilli</taxon>
        <taxon>Lactobacillales</taxon>
        <taxon>Lactobacillaceae</taxon>
        <taxon>Companilactobacillus</taxon>
    </lineage>
</organism>
<dbReference type="eggNOG" id="COG1546">
    <property type="taxonomic scope" value="Bacteria"/>
</dbReference>
<feature type="domain" description="CinA C-terminal" evidence="1">
    <location>
        <begin position="29"/>
        <end position="179"/>
    </location>
</feature>
<sequence>MDKEIFENFREEIEAASFKNGIPEQYQAIPKRTVEKLLASKKTITAAESLTAGLFQATIADIPHASQVFEGGYVTYSDEMKEKLLHIPSEVIEKHTVVSAPVAQQMAESTAVILEKDIGVGITGVAGPDPLEGSDVGTVFIGCYDKIKGGVEVKEFHFTGSRNEIRQKSVISAFVLVEKIA</sequence>
<accession>A0A0R1SAN4</accession>
<dbReference type="EMBL" id="AZFA01000017">
    <property type="protein sequence ID" value="KRL66237.1"/>
    <property type="molecule type" value="Genomic_DNA"/>
</dbReference>
<comment type="caution">
    <text evidence="2">The sequence shown here is derived from an EMBL/GenBank/DDBJ whole genome shotgun (WGS) entry which is preliminary data.</text>
</comment>
<evidence type="ECO:0000313" key="3">
    <source>
        <dbReference type="Proteomes" id="UP000051647"/>
    </source>
</evidence>
<name>A0A0R1SAN4_9LACO</name>
<proteinExistence type="predicted"/>